<dbReference type="InterPro" id="IPR012417">
    <property type="entry name" value="CaM-bd_dom_pln"/>
</dbReference>
<feature type="compositionally biased region" description="Low complexity" evidence="1">
    <location>
        <begin position="222"/>
        <end position="237"/>
    </location>
</feature>
<feature type="compositionally biased region" description="Basic and acidic residues" evidence="1">
    <location>
        <begin position="165"/>
        <end position="174"/>
    </location>
</feature>
<dbReference type="Pfam" id="PF07839">
    <property type="entry name" value="CaM_binding"/>
    <property type="match status" value="1"/>
</dbReference>
<feature type="domain" description="Calmodulin-binding" evidence="2">
    <location>
        <begin position="474"/>
        <end position="586"/>
    </location>
</feature>
<name>A0A9W7JK60_HIBTR</name>
<feature type="compositionally biased region" description="Basic and acidic residues" evidence="1">
    <location>
        <begin position="238"/>
        <end position="247"/>
    </location>
</feature>
<feature type="compositionally biased region" description="Acidic residues" evidence="1">
    <location>
        <begin position="416"/>
        <end position="453"/>
    </location>
</feature>
<evidence type="ECO:0000259" key="2">
    <source>
        <dbReference type="SMART" id="SM01054"/>
    </source>
</evidence>
<organism evidence="3 4">
    <name type="scientific">Hibiscus trionum</name>
    <name type="common">Flower of an hour</name>
    <dbReference type="NCBI Taxonomy" id="183268"/>
    <lineage>
        <taxon>Eukaryota</taxon>
        <taxon>Viridiplantae</taxon>
        <taxon>Streptophyta</taxon>
        <taxon>Embryophyta</taxon>
        <taxon>Tracheophyta</taxon>
        <taxon>Spermatophyta</taxon>
        <taxon>Magnoliopsida</taxon>
        <taxon>eudicotyledons</taxon>
        <taxon>Gunneridae</taxon>
        <taxon>Pentapetalae</taxon>
        <taxon>rosids</taxon>
        <taxon>malvids</taxon>
        <taxon>Malvales</taxon>
        <taxon>Malvaceae</taxon>
        <taxon>Malvoideae</taxon>
        <taxon>Hibiscus</taxon>
    </lineage>
</organism>
<feature type="compositionally biased region" description="Low complexity" evidence="1">
    <location>
        <begin position="396"/>
        <end position="411"/>
    </location>
</feature>
<accession>A0A9W7JK60</accession>
<feature type="compositionally biased region" description="Basic residues" evidence="1">
    <location>
        <begin position="70"/>
        <end position="81"/>
    </location>
</feature>
<feature type="compositionally biased region" description="Polar residues" evidence="1">
    <location>
        <begin position="104"/>
        <end position="140"/>
    </location>
</feature>
<dbReference type="PANTHER" id="PTHR33349">
    <property type="entry name" value="EMB|CAB62594.1"/>
    <property type="match status" value="1"/>
</dbReference>
<keyword evidence="4" id="KW-1185">Reference proteome</keyword>
<feature type="compositionally biased region" description="Polar residues" evidence="1">
    <location>
        <begin position="1"/>
        <end position="10"/>
    </location>
</feature>
<feature type="compositionally biased region" description="Basic and acidic residues" evidence="1">
    <location>
        <begin position="53"/>
        <end position="69"/>
    </location>
</feature>
<evidence type="ECO:0000313" key="4">
    <source>
        <dbReference type="Proteomes" id="UP001165190"/>
    </source>
</evidence>
<dbReference type="GO" id="GO:0005516">
    <property type="term" value="F:calmodulin binding"/>
    <property type="evidence" value="ECO:0007669"/>
    <property type="project" value="InterPro"/>
</dbReference>
<gene>
    <name evidence="3" type="ORF">HRI_005294000</name>
</gene>
<reference evidence="3" key="1">
    <citation type="submission" date="2023-05" db="EMBL/GenBank/DDBJ databases">
        <title>Genome and transcriptome analyses reveal genes involved in the formation of fine ridges on petal epidermal cells in Hibiscus trionum.</title>
        <authorList>
            <person name="Koshimizu S."/>
            <person name="Masuda S."/>
            <person name="Ishii T."/>
            <person name="Shirasu K."/>
            <person name="Hoshino A."/>
            <person name="Arita M."/>
        </authorList>
    </citation>
    <scope>NUCLEOTIDE SEQUENCE</scope>
    <source>
        <strain evidence="3">Hamamatsu line</strain>
    </source>
</reference>
<dbReference type="EMBL" id="BSYR01000130">
    <property type="protein sequence ID" value="GMJ16248.1"/>
    <property type="molecule type" value="Genomic_DNA"/>
</dbReference>
<dbReference type="PANTHER" id="PTHR33349:SF1">
    <property type="entry name" value="EMB|CAB62594.1"/>
    <property type="match status" value="1"/>
</dbReference>
<comment type="caution">
    <text evidence="3">The sequence shown here is derived from an EMBL/GenBank/DDBJ whole genome shotgun (WGS) entry which is preliminary data.</text>
</comment>
<dbReference type="SMART" id="SM01054">
    <property type="entry name" value="CaM_binding"/>
    <property type="match status" value="1"/>
</dbReference>
<evidence type="ECO:0000313" key="3">
    <source>
        <dbReference type="EMBL" id="GMJ16248.1"/>
    </source>
</evidence>
<proteinExistence type="predicted"/>
<feature type="region of interest" description="Disordered" evidence="1">
    <location>
        <begin position="1"/>
        <end position="293"/>
    </location>
</feature>
<dbReference type="OrthoDB" id="766386at2759"/>
<protein>
    <recommendedName>
        <fullName evidence="2">Calmodulin-binding domain-containing protein</fullName>
    </recommendedName>
</protein>
<feature type="region of interest" description="Disordered" evidence="1">
    <location>
        <begin position="376"/>
        <end position="470"/>
    </location>
</feature>
<sequence length="598" mass="65432">MAGESTSSAVTLDISGPDGGSSRRKSLAGADSVSNTEKTLPRYLRASTGSCHDFCKYGKKHESEEDAKHPFRKRNIKKPNIKKPSDEPNLFRSLDLQQRKKTTATESKSFPNSRSHTPDMSDSIELQLSTPSPGGINSTIHGVLSEKEKTSAAKLKPKHSPNSSIRRDTSDVLKLEVSTNSSHSQTSKKHGVSEEKKTSTAKLRSSPNLKSRVSAAPKVMQKGGSPSSKKVGVSSKEVSLKAKEKSFSKLHSTSSKLKSPAEKLPSASVPSEGLSGKRSSGISDMRTGKRTNTAKVAVKKALSLPRASLSPRASVARDTSLTARKNRNLKVVPLQKNQNKVEKAETEQPLDEQVICNNDGLEEKTLYVIKMETENVSLESDKNENCAAELSPPIASSPKSSTLPMSPPLSSHGTRDEDESEYTEDDSDSDSDSEFYEDDEDETANMEDVEISEGESGGRPRNSRMVFSDEKDCRPVKLSFRRGKVVEIQSENNGPRRLKFRRGRLLGGSQNVKGERRTFRTRELDGSMNDNQPSGEKVVLRHQDLQGKKDEKGLFNNVIEETASKLVETRKSKVKALVGAFETVISLQDTKPSANTVT</sequence>
<dbReference type="AlphaFoldDB" id="A0A9W7JK60"/>
<evidence type="ECO:0000256" key="1">
    <source>
        <dbReference type="SAM" id="MobiDB-lite"/>
    </source>
</evidence>
<feature type="region of interest" description="Disordered" evidence="1">
    <location>
        <begin position="307"/>
        <end position="328"/>
    </location>
</feature>
<dbReference type="Proteomes" id="UP001165190">
    <property type="component" value="Unassembled WGS sequence"/>
</dbReference>
<feature type="compositionally biased region" description="Low complexity" evidence="1">
    <location>
        <begin position="249"/>
        <end position="258"/>
    </location>
</feature>
<feature type="compositionally biased region" description="Polar residues" evidence="1">
    <location>
        <begin position="200"/>
        <end position="211"/>
    </location>
</feature>